<keyword evidence="3" id="KW-0902">Two-component regulatory system</keyword>
<dbReference type="GO" id="GO:0016301">
    <property type="term" value="F:kinase activity"/>
    <property type="evidence" value="ECO:0007669"/>
    <property type="project" value="UniProtKB-KW"/>
</dbReference>
<dbReference type="CDD" id="cd16917">
    <property type="entry name" value="HATPase_UhpB-NarQ-NarX-like"/>
    <property type="match status" value="1"/>
</dbReference>
<evidence type="ECO:0000259" key="6">
    <source>
        <dbReference type="PROSITE" id="PS50109"/>
    </source>
</evidence>
<dbReference type="PROSITE" id="PS50109">
    <property type="entry name" value="HIS_KIN"/>
    <property type="match status" value="1"/>
</dbReference>
<organism evidence="7 8">
    <name type="scientific">Corynebacterium guangdongense</name>
    <dbReference type="NCBI Taxonomy" id="1783348"/>
    <lineage>
        <taxon>Bacteria</taxon>
        <taxon>Bacillati</taxon>
        <taxon>Actinomycetota</taxon>
        <taxon>Actinomycetes</taxon>
        <taxon>Mycobacteriales</taxon>
        <taxon>Corynebacteriaceae</taxon>
        <taxon>Corynebacterium</taxon>
    </lineage>
</organism>
<name>A0ABU1ZZY2_9CORY</name>
<dbReference type="Gene3D" id="1.20.5.1930">
    <property type="match status" value="1"/>
</dbReference>
<dbReference type="Gene3D" id="3.30.565.10">
    <property type="entry name" value="Histidine kinase-like ATPase, C-terminal domain"/>
    <property type="match status" value="1"/>
</dbReference>
<dbReference type="PANTHER" id="PTHR24421:SF62">
    <property type="entry name" value="SENSORY TRANSDUCTION HISTIDINE KINASE"/>
    <property type="match status" value="1"/>
</dbReference>
<keyword evidence="5" id="KW-0472">Membrane</keyword>
<feature type="transmembrane region" description="Helical" evidence="5">
    <location>
        <begin position="35"/>
        <end position="52"/>
    </location>
</feature>
<dbReference type="InterPro" id="IPR003594">
    <property type="entry name" value="HATPase_dom"/>
</dbReference>
<feature type="domain" description="Histidine kinase" evidence="6">
    <location>
        <begin position="210"/>
        <end position="411"/>
    </location>
</feature>
<protein>
    <submittedName>
        <fullName evidence="7">Signal transduction histidine kinase</fullName>
    </submittedName>
</protein>
<dbReference type="Proteomes" id="UP001180840">
    <property type="component" value="Unassembled WGS sequence"/>
</dbReference>
<dbReference type="InterPro" id="IPR017205">
    <property type="entry name" value="Sig_transdc_His_kinase_ChrS"/>
</dbReference>
<feature type="region of interest" description="Disordered" evidence="4">
    <location>
        <begin position="1"/>
        <end position="20"/>
    </location>
</feature>
<feature type="transmembrane region" description="Helical" evidence="5">
    <location>
        <begin position="59"/>
        <end position="77"/>
    </location>
</feature>
<evidence type="ECO:0000256" key="4">
    <source>
        <dbReference type="SAM" id="MobiDB-lite"/>
    </source>
</evidence>
<evidence type="ECO:0000256" key="1">
    <source>
        <dbReference type="ARBA" id="ARBA00022679"/>
    </source>
</evidence>
<evidence type="ECO:0000256" key="2">
    <source>
        <dbReference type="ARBA" id="ARBA00022777"/>
    </source>
</evidence>
<dbReference type="RefSeq" id="WP_290196246.1">
    <property type="nucleotide sequence ID" value="NZ_CP047654.1"/>
</dbReference>
<dbReference type="Pfam" id="PF07730">
    <property type="entry name" value="HisKA_3"/>
    <property type="match status" value="1"/>
</dbReference>
<feature type="transmembrane region" description="Helical" evidence="5">
    <location>
        <begin position="89"/>
        <end position="120"/>
    </location>
</feature>
<proteinExistence type="predicted"/>
<keyword evidence="5" id="KW-1133">Transmembrane helix</keyword>
<dbReference type="PIRSF" id="PIRSF037434">
    <property type="entry name" value="STHK_ChrS"/>
    <property type="match status" value="1"/>
</dbReference>
<dbReference type="InterPro" id="IPR036890">
    <property type="entry name" value="HATPase_C_sf"/>
</dbReference>
<dbReference type="InterPro" id="IPR011712">
    <property type="entry name" value="Sig_transdc_His_kin_sub3_dim/P"/>
</dbReference>
<gene>
    <name evidence="7" type="ORF">J2S39_002177</name>
</gene>
<dbReference type="SUPFAM" id="SSF55874">
    <property type="entry name" value="ATPase domain of HSP90 chaperone/DNA topoisomerase II/histidine kinase"/>
    <property type="match status" value="1"/>
</dbReference>
<sequence length="414" mass="44231">MNSIVQSDPGTPEDNGEEDLAPDPWVLDEGAMRNGIHVMTGLLLAVAVGGSFSMEFNTAALNLLLCTIFAVFYFVGFESVSHWSDFRRQVWVFVLTGVWILELIVAPVGIYLIFAVYFVLLRAMPDIRGVVSVVFVTLIAIVMQMPSGLTLGGAMGPAVSAAVTLAMYYAVLMLTRLNREREEAVRELIATRNELAASQHAQGASAERQRLAHEIHDTVAQGLSSIQMLLHVAEADLRDGNPDKAIERMDTARTTASESLAEARAMIAALQPAALAETSLTGALERMVEPFAQAGDLDISVDVDGEGHQLPMKTEATLLRIAQGAVGNVAKHSGATRCRVTVTYAPGEVRLDVVDNGRGFDPEEVEAQPAGLGHVGLEAMRSRAAEQGGELIIESQPGGPTAVTVALPVYGDDL</sequence>
<feature type="transmembrane region" description="Helical" evidence="5">
    <location>
        <begin position="151"/>
        <end position="171"/>
    </location>
</feature>
<accession>A0ABU1ZZY2</accession>
<dbReference type="EMBL" id="JAVDXZ010000001">
    <property type="protein sequence ID" value="MDR7330501.1"/>
    <property type="molecule type" value="Genomic_DNA"/>
</dbReference>
<comment type="caution">
    <text evidence="7">The sequence shown here is derived from an EMBL/GenBank/DDBJ whole genome shotgun (WGS) entry which is preliminary data.</text>
</comment>
<dbReference type="InterPro" id="IPR005467">
    <property type="entry name" value="His_kinase_dom"/>
</dbReference>
<keyword evidence="8" id="KW-1185">Reference proteome</keyword>
<evidence type="ECO:0000256" key="3">
    <source>
        <dbReference type="ARBA" id="ARBA00023012"/>
    </source>
</evidence>
<feature type="transmembrane region" description="Helical" evidence="5">
    <location>
        <begin position="127"/>
        <end position="145"/>
    </location>
</feature>
<evidence type="ECO:0000313" key="8">
    <source>
        <dbReference type="Proteomes" id="UP001180840"/>
    </source>
</evidence>
<evidence type="ECO:0000313" key="7">
    <source>
        <dbReference type="EMBL" id="MDR7330501.1"/>
    </source>
</evidence>
<reference evidence="7" key="1">
    <citation type="submission" date="2023-07" db="EMBL/GenBank/DDBJ databases">
        <title>Sequencing the genomes of 1000 actinobacteria strains.</title>
        <authorList>
            <person name="Klenk H.-P."/>
        </authorList>
    </citation>
    <scope>NUCLEOTIDE SEQUENCE</scope>
    <source>
        <strain evidence="7">DSM 107476</strain>
    </source>
</reference>
<dbReference type="InterPro" id="IPR050482">
    <property type="entry name" value="Sensor_HK_TwoCompSys"/>
</dbReference>
<keyword evidence="5" id="KW-0812">Transmembrane</keyword>
<keyword evidence="1" id="KW-0808">Transferase</keyword>
<dbReference type="Pfam" id="PF02518">
    <property type="entry name" value="HATPase_c"/>
    <property type="match status" value="1"/>
</dbReference>
<dbReference type="SMART" id="SM00387">
    <property type="entry name" value="HATPase_c"/>
    <property type="match status" value="1"/>
</dbReference>
<dbReference type="PANTHER" id="PTHR24421">
    <property type="entry name" value="NITRATE/NITRITE SENSOR PROTEIN NARX-RELATED"/>
    <property type="match status" value="1"/>
</dbReference>
<keyword evidence="2 7" id="KW-0418">Kinase</keyword>
<evidence type="ECO:0000256" key="5">
    <source>
        <dbReference type="SAM" id="Phobius"/>
    </source>
</evidence>